<dbReference type="GO" id="GO:0005085">
    <property type="term" value="F:guanyl-nucleotide exchange factor activity"/>
    <property type="evidence" value="ECO:0007669"/>
    <property type="project" value="TreeGrafter"/>
</dbReference>
<organism evidence="5">
    <name type="scientific">Ornithodoros turicata</name>
    <dbReference type="NCBI Taxonomy" id="34597"/>
    <lineage>
        <taxon>Eukaryota</taxon>
        <taxon>Metazoa</taxon>
        <taxon>Ecdysozoa</taxon>
        <taxon>Arthropoda</taxon>
        <taxon>Chelicerata</taxon>
        <taxon>Arachnida</taxon>
        <taxon>Acari</taxon>
        <taxon>Parasitiformes</taxon>
        <taxon>Ixodida</taxon>
        <taxon>Ixodoidea</taxon>
        <taxon>Argasidae</taxon>
        <taxon>Ornithodorinae</taxon>
        <taxon>Ornithodoros</taxon>
    </lineage>
</organism>
<dbReference type="PANTHER" id="PTHR33967">
    <property type="entry name" value="RAGULATOR COMPLEX PROTEIN LAMTOR4"/>
    <property type="match status" value="1"/>
</dbReference>
<dbReference type="RefSeq" id="XP_064456602.1">
    <property type="nucleotide sequence ID" value="XM_064600532.1"/>
</dbReference>
<reference evidence="5" key="1">
    <citation type="submission" date="2018-03" db="EMBL/GenBank/DDBJ databases">
        <title>The relapsing fever spirochete Borrelia turicatae persists in the highly oxidative environment of its soft-bodied tick vector.</title>
        <authorList>
            <person name="Bourret T.J."/>
            <person name="Boyle W.K."/>
            <person name="Valenzuela J.G."/>
            <person name="Oliveira F."/>
            <person name="Lopez J.E."/>
        </authorList>
    </citation>
    <scope>NUCLEOTIDE SEQUENCE</scope>
    <source>
        <strain evidence="5">Kansas strain/isolate</strain>
        <tissue evidence="5">Salivary glands</tissue>
    </source>
</reference>
<dbReference type="KEGG" id="oti:135367319"/>
<dbReference type="GO" id="GO:0071986">
    <property type="term" value="C:Ragulator complex"/>
    <property type="evidence" value="ECO:0007669"/>
    <property type="project" value="InterPro"/>
</dbReference>
<dbReference type="CTD" id="389541"/>
<dbReference type="GO" id="GO:0032008">
    <property type="term" value="P:positive regulation of TOR signaling"/>
    <property type="evidence" value="ECO:0007669"/>
    <property type="project" value="InterPro"/>
</dbReference>
<evidence type="ECO:0000256" key="4">
    <source>
        <dbReference type="ARBA" id="ARBA00032690"/>
    </source>
</evidence>
<dbReference type="GO" id="GO:0005764">
    <property type="term" value="C:lysosome"/>
    <property type="evidence" value="ECO:0007669"/>
    <property type="project" value="UniProtKB-SubCell"/>
</dbReference>
<dbReference type="EMBL" id="GGLE01002955">
    <property type="protein sequence ID" value="MBY07081.1"/>
    <property type="molecule type" value="Transcribed_RNA"/>
</dbReference>
<dbReference type="PANTHER" id="PTHR33967:SF1">
    <property type="entry name" value="RAGULATOR COMPLEX PROTEIN LAMTOR4"/>
    <property type="match status" value="1"/>
</dbReference>
<name>A0A2R5LC17_9ACAR</name>
<evidence type="ECO:0000256" key="3">
    <source>
        <dbReference type="ARBA" id="ARBA00023228"/>
    </source>
</evidence>
<sequence length="97" mass="11204">MYSWMEKIPDQIGFLVLNSDGGVVNSGGELENEERVAEIIHKMVYGIDMKDLLPSDRKDNFRRMSIHFGNYYYAVTLSNQKIFVSKRKYNPLEPAIA</sequence>
<evidence type="ECO:0000313" key="5">
    <source>
        <dbReference type="EMBL" id="MBY07081.1"/>
    </source>
</evidence>
<dbReference type="GeneID" id="135367319"/>
<comment type="subcellular location">
    <subcellularLocation>
        <location evidence="1">Lysosome</location>
    </subcellularLocation>
</comment>
<proteinExistence type="inferred from homology"/>
<dbReference type="AlphaFoldDB" id="A0A2R5LC17"/>
<dbReference type="InterPro" id="IPR034601">
    <property type="entry name" value="LAMTOR4"/>
</dbReference>
<evidence type="ECO:0000256" key="1">
    <source>
        <dbReference type="ARBA" id="ARBA00004371"/>
    </source>
</evidence>
<dbReference type="GO" id="GO:0071230">
    <property type="term" value="P:cellular response to amino acid stimulus"/>
    <property type="evidence" value="ECO:0007669"/>
    <property type="project" value="InterPro"/>
</dbReference>
<comment type="similarity">
    <text evidence="2">Belongs to the LAMTOR4 family.</text>
</comment>
<protein>
    <recommendedName>
        <fullName evidence="4">Late endosomal/lysosomal adaptor and MAPK and MTOR activator 4</fullName>
    </recommendedName>
</protein>
<accession>A0A2R5LC17</accession>
<evidence type="ECO:0000256" key="2">
    <source>
        <dbReference type="ARBA" id="ARBA00010627"/>
    </source>
</evidence>
<keyword evidence="3" id="KW-0458">Lysosome</keyword>